<protein>
    <submittedName>
        <fullName evidence="2">Uncharacterized protein</fullName>
    </submittedName>
</protein>
<dbReference type="Gramene" id="RZC44895">
    <property type="protein sequence ID" value="RZC44895"/>
    <property type="gene ID" value="C5167_037845"/>
</dbReference>
<sequence>MATFSRKRPRRSTIAMQPAPAMEHGHQIKHSEDQSQELQVSVTSLTSRRRSPLPSPGKSRGTG</sequence>
<dbReference type="Proteomes" id="UP000316621">
    <property type="component" value="Chromosome 1"/>
</dbReference>
<reference evidence="2 3" key="1">
    <citation type="journal article" date="2018" name="Science">
        <title>The opium poppy genome and morphinan production.</title>
        <authorList>
            <person name="Guo L."/>
            <person name="Winzer T."/>
            <person name="Yang X."/>
            <person name="Li Y."/>
            <person name="Ning Z."/>
            <person name="He Z."/>
            <person name="Teodor R."/>
            <person name="Lu Y."/>
            <person name="Bowser T.A."/>
            <person name="Graham I.A."/>
            <person name="Ye K."/>
        </authorList>
    </citation>
    <scope>NUCLEOTIDE SEQUENCE [LARGE SCALE GENOMIC DNA]</scope>
    <source>
        <strain evidence="3">cv. HN1</strain>
        <tissue evidence="2">Leaves</tissue>
    </source>
</reference>
<proteinExistence type="predicted"/>
<dbReference type="AlphaFoldDB" id="A0A4Y7IBW3"/>
<accession>A0A4Y7IBW3</accession>
<keyword evidence="3" id="KW-1185">Reference proteome</keyword>
<organism evidence="2 3">
    <name type="scientific">Papaver somniferum</name>
    <name type="common">Opium poppy</name>
    <dbReference type="NCBI Taxonomy" id="3469"/>
    <lineage>
        <taxon>Eukaryota</taxon>
        <taxon>Viridiplantae</taxon>
        <taxon>Streptophyta</taxon>
        <taxon>Embryophyta</taxon>
        <taxon>Tracheophyta</taxon>
        <taxon>Spermatophyta</taxon>
        <taxon>Magnoliopsida</taxon>
        <taxon>Ranunculales</taxon>
        <taxon>Papaveraceae</taxon>
        <taxon>Papaveroideae</taxon>
        <taxon>Papaver</taxon>
    </lineage>
</organism>
<evidence type="ECO:0000313" key="2">
    <source>
        <dbReference type="EMBL" id="RZC44895.1"/>
    </source>
</evidence>
<evidence type="ECO:0000256" key="1">
    <source>
        <dbReference type="SAM" id="MobiDB-lite"/>
    </source>
</evidence>
<feature type="compositionally biased region" description="Basic residues" evidence="1">
    <location>
        <begin position="1"/>
        <end position="11"/>
    </location>
</feature>
<evidence type="ECO:0000313" key="3">
    <source>
        <dbReference type="Proteomes" id="UP000316621"/>
    </source>
</evidence>
<dbReference type="EMBL" id="CM010715">
    <property type="protein sequence ID" value="RZC44895.1"/>
    <property type="molecule type" value="Genomic_DNA"/>
</dbReference>
<feature type="region of interest" description="Disordered" evidence="1">
    <location>
        <begin position="1"/>
        <end position="63"/>
    </location>
</feature>
<gene>
    <name evidence="2" type="ORF">C5167_037845</name>
</gene>
<feature type="compositionally biased region" description="Basic and acidic residues" evidence="1">
    <location>
        <begin position="23"/>
        <end position="33"/>
    </location>
</feature>
<name>A0A4Y7IBW3_PAPSO</name>